<reference evidence="5 6" key="1">
    <citation type="submission" date="2018-10" db="EMBL/GenBank/DDBJ databases">
        <title>Genomic Encyclopedia of Archaeal and Bacterial Type Strains, Phase II (KMG-II): from individual species to whole genera.</title>
        <authorList>
            <person name="Goeker M."/>
        </authorList>
    </citation>
    <scope>NUCLEOTIDE SEQUENCE [LARGE SCALE GENOMIC DNA]</scope>
    <source>
        <strain evidence="5 6">VM1</strain>
    </source>
</reference>
<dbReference type="InterPro" id="IPR029787">
    <property type="entry name" value="Nucleotide_cyclase"/>
</dbReference>
<feature type="domain" description="EAL" evidence="3">
    <location>
        <begin position="235"/>
        <end position="482"/>
    </location>
</feature>
<name>A0A3M0BIT2_9AQUI</name>
<dbReference type="EMBL" id="REFO01000011">
    <property type="protein sequence ID" value="RMA97300.1"/>
    <property type="molecule type" value="Genomic_DNA"/>
</dbReference>
<feature type="coiled-coil region" evidence="1">
    <location>
        <begin position="86"/>
        <end position="113"/>
    </location>
</feature>
<dbReference type="InterPro" id="IPR000160">
    <property type="entry name" value="GGDEF_dom"/>
</dbReference>
<dbReference type="PROSITE" id="PS50883">
    <property type="entry name" value="EAL"/>
    <property type="match status" value="1"/>
</dbReference>
<evidence type="ECO:0000256" key="1">
    <source>
        <dbReference type="SAM" id="Coils"/>
    </source>
</evidence>
<dbReference type="InterPro" id="IPR001633">
    <property type="entry name" value="EAL_dom"/>
</dbReference>
<dbReference type="InterPro" id="IPR043128">
    <property type="entry name" value="Rev_trsase/Diguanyl_cyclase"/>
</dbReference>
<keyword evidence="2" id="KW-1133">Transmembrane helix</keyword>
<organism evidence="5 6">
    <name type="scientific">Hydrogenothermus marinus</name>
    <dbReference type="NCBI Taxonomy" id="133270"/>
    <lineage>
        <taxon>Bacteria</taxon>
        <taxon>Pseudomonadati</taxon>
        <taxon>Aquificota</taxon>
        <taxon>Aquificia</taxon>
        <taxon>Aquificales</taxon>
        <taxon>Hydrogenothermaceae</taxon>
        <taxon>Hydrogenothermus</taxon>
    </lineage>
</organism>
<protein>
    <submittedName>
        <fullName evidence="5">Diguanylate cyclase (GGDEF)-like protein</fullName>
    </submittedName>
</protein>
<accession>A0A3M0BIT2</accession>
<comment type="caution">
    <text evidence="5">The sequence shown here is derived from an EMBL/GenBank/DDBJ whole genome shotgun (WGS) entry which is preliminary data.</text>
</comment>
<dbReference type="InterPro" id="IPR035919">
    <property type="entry name" value="EAL_sf"/>
</dbReference>
<dbReference type="RefSeq" id="WP_121923083.1">
    <property type="nucleotide sequence ID" value="NZ_REFO01000011.1"/>
</dbReference>
<dbReference type="Gene3D" id="3.20.20.450">
    <property type="entry name" value="EAL domain"/>
    <property type="match status" value="1"/>
</dbReference>
<dbReference type="AlphaFoldDB" id="A0A3M0BIT2"/>
<evidence type="ECO:0000256" key="2">
    <source>
        <dbReference type="SAM" id="Phobius"/>
    </source>
</evidence>
<evidence type="ECO:0000259" key="3">
    <source>
        <dbReference type="PROSITE" id="PS50883"/>
    </source>
</evidence>
<dbReference type="OrthoDB" id="10694at2"/>
<dbReference type="SUPFAM" id="SSF55073">
    <property type="entry name" value="Nucleotide cyclase"/>
    <property type="match status" value="1"/>
</dbReference>
<dbReference type="CDD" id="cd01948">
    <property type="entry name" value="EAL"/>
    <property type="match status" value="1"/>
</dbReference>
<dbReference type="PANTHER" id="PTHR33121">
    <property type="entry name" value="CYCLIC DI-GMP PHOSPHODIESTERASE PDEF"/>
    <property type="match status" value="1"/>
</dbReference>
<dbReference type="Pfam" id="PF00990">
    <property type="entry name" value="GGDEF"/>
    <property type="match status" value="1"/>
</dbReference>
<keyword evidence="2" id="KW-0472">Membrane</keyword>
<evidence type="ECO:0000313" key="5">
    <source>
        <dbReference type="EMBL" id="RMA97300.1"/>
    </source>
</evidence>
<keyword evidence="1" id="KW-0175">Coiled coil</keyword>
<dbReference type="Pfam" id="PF00563">
    <property type="entry name" value="EAL"/>
    <property type="match status" value="1"/>
</dbReference>
<dbReference type="SUPFAM" id="SSF141868">
    <property type="entry name" value="EAL domain-like"/>
    <property type="match status" value="1"/>
</dbReference>
<dbReference type="PROSITE" id="PS50887">
    <property type="entry name" value="GGDEF"/>
    <property type="match status" value="1"/>
</dbReference>
<evidence type="ECO:0000313" key="6">
    <source>
        <dbReference type="Proteomes" id="UP000280842"/>
    </source>
</evidence>
<dbReference type="Gene3D" id="3.30.70.270">
    <property type="match status" value="1"/>
</dbReference>
<dbReference type="InterPro" id="IPR050706">
    <property type="entry name" value="Cyclic-di-GMP_PDE-like"/>
</dbReference>
<dbReference type="SMART" id="SM00052">
    <property type="entry name" value="EAL"/>
    <property type="match status" value="1"/>
</dbReference>
<dbReference type="PANTHER" id="PTHR33121:SF71">
    <property type="entry name" value="OXYGEN SENSOR PROTEIN DOSP"/>
    <property type="match status" value="1"/>
</dbReference>
<keyword evidence="2" id="KW-0812">Transmembrane</keyword>
<dbReference type="SMART" id="SM00267">
    <property type="entry name" value="GGDEF"/>
    <property type="match status" value="1"/>
</dbReference>
<dbReference type="GO" id="GO:0071111">
    <property type="term" value="F:cyclic-guanylate-specific phosphodiesterase activity"/>
    <property type="evidence" value="ECO:0007669"/>
    <property type="project" value="InterPro"/>
</dbReference>
<dbReference type="Proteomes" id="UP000280842">
    <property type="component" value="Unassembled WGS sequence"/>
</dbReference>
<evidence type="ECO:0000259" key="4">
    <source>
        <dbReference type="PROSITE" id="PS50887"/>
    </source>
</evidence>
<feature type="transmembrane region" description="Helical" evidence="2">
    <location>
        <begin position="45"/>
        <end position="65"/>
    </location>
</feature>
<proteinExistence type="predicted"/>
<sequence>MKKIFLILEVILLFSLLVLLFLSFNTVNELEISYSKETISILREYIYFAGGILALVIFGNIYIFYTAIKSNSKKEFLEKNTGFLTKNNLNKDLKNLKNIKAILILEIENLLEIENTYGTEVVETILFQLNVKLKKILPSDSRLIRYSWSEVLILIPEVEDIFISDILENLEKVIKVARFSYKNITLKLNIFIGVNKDVQKTKNLDEAIKDAFFALEDAKKNNKIISIYGKDKANLLPKLIEIKESIDKDRINLLFQPIVDVKNKKIFKYEVLSRILNSKGEVIRPDIFLEIIKGTTINTEFNLKILEKSIQLLKKYEKLELSVNVSPSDILHGYVVKYIRNINDSSVLNRLTLEVLESEEIYDYQLFKENLDYIKYAGCKIAIDDFGSGYSNLMHILEINPDYIKIDGSIIKNILKDRKAYILVKTIKDFAEDTDIKVVAEYVSNKEIFEVLNKLNIQYMQGYFFGKPENIPKNPFIKKQTYKDKKPPATPQDWIELIKWRGEDD</sequence>
<feature type="domain" description="GGDEF" evidence="4">
    <location>
        <begin position="98"/>
        <end position="238"/>
    </location>
</feature>
<gene>
    <name evidence="5" type="ORF">CLV39_0958</name>
</gene>
<keyword evidence="6" id="KW-1185">Reference proteome</keyword>